<feature type="domain" description="Thiamine pyrophosphate enzyme N-terminal TPP-binding" evidence="6">
    <location>
        <begin position="9"/>
        <end position="125"/>
    </location>
</feature>
<dbReference type="EMBL" id="CADILG010000008">
    <property type="protein sequence ID" value="CAB3847473.1"/>
    <property type="molecule type" value="Genomic_DNA"/>
</dbReference>
<dbReference type="InterPro" id="IPR029035">
    <property type="entry name" value="DHS-like_NAD/FAD-binding_dom"/>
</dbReference>
<dbReference type="EC" id="2.2.1.6" evidence="7"/>
<dbReference type="RefSeq" id="WP_175206447.1">
    <property type="nucleotide sequence ID" value="NZ_CADILG010000008.1"/>
</dbReference>
<reference evidence="7 8" key="1">
    <citation type="submission" date="2020-04" db="EMBL/GenBank/DDBJ databases">
        <authorList>
            <person name="De Canck E."/>
        </authorList>
    </citation>
    <scope>NUCLEOTIDE SEQUENCE [LARGE SCALE GENOMIC DNA]</scope>
    <source>
        <strain evidence="7 8">LMG 26858</strain>
    </source>
</reference>
<protein>
    <submittedName>
        <fullName evidence="7">Acetolactate synthase isozyme 2 large subunit</fullName>
        <ecNumber evidence="7">2.2.1.6</ecNumber>
    </submittedName>
</protein>
<dbReference type="PROSITE" id="PS00187">
    <property type="entry name" value="TPP_ENZYMES"/>
    <property type="match status" value="1"/>
</dbReference>
<dbReference type="GO" id="GO:0003984">
    <property type="term" value="F:acetolactate synthase activity"/>
    <property type="evidence" value="ECO:0007669"/>
    <property type="project" value="UniProtKB-EC"/>
</dbReference>
<dbReference type="GO" id="GO:0030976">
    <property type="term" value="F:thiamine pyrophosphate binding"/>
    <property type="evidence" value="ECO:0007669"/>
    <property type="project" value="InterPro"/>
</dbReference>
<name>A0A6S7CIK7_9BURK</name>
<dbReference type="Proteomes" id="UP000494117">
    <property type="component" value="Unassembled WGS sequence"/>
</dbReference>
<comment type="similarity">
    <text evidence="1 3">Belongs to the TPP enzyme family.</text>
</comment>
<dbReference type="GO" id="GO:0009099">
    <property type="term" value="P:L-valine biosynthetic process"/>
    <property type="evidence" value="ECO:0007669"/>
    <property type="project" value="TreeGrafter"/>
</dbReference>
<dbReference type="InterPro" id="IPR029061">
    <property type="entry name" value="THDP-binding"/>
</dbReference>
<dbReference type="PANTHER" id="PTHR18968:SF120">
    <property type="entry name" value="ACETOLACTATE SYNTHASE LARGE SUBUNIT"/>
    <property type="match status" value="1"/>
</dbReference>
<dbReference type="AlphaFoldDB" id="A0A6S7CIK7"/>
<evidence type="ECO:0000259" key="5">
    <source>
        <dbReference type="Pfam" id="PF02775"/>
    </source>
</evidence>
<dbReference type="Pfam" id="PF00205">
    <property type="entry name" value="TPP_enzyme_M"/>
    <property type="match status" value="1"/>
</dbReference>
<evidence type="ECO:0000256" key="2">
    <source>
        <dbReference type="ARBA" id="ARBA00023052"/>
    </source>
</evidence>
<feature type="domain" description="Thiamine pyrophosphate enzyme TPP-binding" evidence="5">
    <location>
        <begin position="391"/>
        <end position="537"/>
    </location>
</feature>
<dbReference type="InterPro" id="IPR045229">
    <property type="entry name" value="TPP_enz"/>
</dbReference>
<dbReference type="GO" id="GO:0000287">
    <property type="term" value="F:magnesium ion binding"/>
    <property type="evidence" value="ECO:0007669"/>
    <property type="project" value="InterPro"/>
</dbReference>
<keyword evidence="8" id="KW-1185">Reference proteome</keyword>
<dbReference type="GO" id="GO:0009097">
    <property type="term" value="P:isoleucine biosynthetic process"/>
    <property type="evidence" value="ECO:0007669"/>
    <property type="project" value="TreeGrafter"/>
</dbReference>
<dbReference type="GO" id="GO:0050660">
    <property type="term" value="F:flavin adenine dinucleotide binding"/>
    <property type="evidence" value="ECO:0007669"/>
    <property type="project" value="TreeGrafter"/>
</dbReference>
<dbReference type="InterPro" id="IPR012001">
    <property type="entry name" value="Thiamin_PyroP_enz_TPP-bd_dom"/>
</dbReference>
<dbReference type="Pfam" id="PF02776">
    <property type="entry name" value="TPP_enzyme_N"/>
    <property type="match status" value="1"/>
</dbReference>
<accession>A0A6S7CIK7</accession>
<evidence type="ECO:0000313" key="7">
    <source>
        <dbReference type="EMBL" id="CAB3847473.1"/>
    </source>
</evidence>
<evidence type="ECO:0000259" key="4">
    <source>
        <dbReference type="Pfam" id="PF00205"/>
    </source>
</evidence>
<feature type="domain" description="Thiamine pyrophosphate enzyme central" evidence="4">
    <location>
        <begin position="195"/>
        <end position="332"/>
    </location>
</feature>
<dbReference type="SUPFAM" id="SSF52467">
    <property type="entry name" value="DHS-like NAD/FAD-binding domain"/>
    <property type="match status" value="1"/>
</dbReference>
<dbReference type="InterPro" id="IPR011766">
    <property type="entry name" value="TPP_enzyme_TPP-bd"/>
</dbReference>
<dbReference type="GO" id="GO:0005948">
    <property type="term" value="C:acetolactate synthase complex"/>
    <property type="evidence" value="ECO:0007669"/>
    <property type="project" value="TreeGrafter"/>
</dbReference>
<dbReference type="Gene3D" id="3.40.50.970">
    <property type="match status" value="2"/>
</dbReference>
<dbReference type="InterPro" id="IPR000399">
    <property type="entry name" value="TPP-bd_CS"/>
</dbReference>
<evidence type="ECO:0000256" key="1">
    <source>
        <dbReference type="ARBA" id="ARBA00007812"/>
    </source>
</evidence>
<organism evidence="7 8">
    <name type="scientific">Achromobacter anxifer</name>
    <dbReference type="NCBI Taxonomy" id="1287737"/>
    <lineage>
        <taxon>Bacteria</taxon>
        <taxon>Pseudomonadati</taxon>
        <taxon>Pseudomonadota</taxon>
        <taxon>Betaproteobacteria</taxon>
        <taxon>Burkholderiales</taxon>
        <taxon>Alcaligenaceae</taxon>
        <taxon>Achromobacter</taxon>
    </lineage>
</organism>
<dbReference type="SUPFAM" id="SSF52518">
    <property type="entry name" value="Thiamin diphosphate-binding fold (THDP-binding)"/>
    <property type="match status" value="2"/>
</dbReference>
<proteinExistence type="inferred from homology"/>
<dbReference type="PANTHER" id="PTHR18968">
    <property type="entry name" value="THIAMINE PYROPHOSPHATE ENZYMES"/>
    <property type="match status" value="1"/>
</dbReference>
<sequence>MTPVSAPTTSAHALLRIFAGNGLDRVFLVPGESYLGVLDALHDFPDIDVVTCRHEGGAAFMAGADGRLTGRPGVAMVSRGPGAANAAIGVHAAQQDGVPMILLIGQVPCKDLRKEAFQEIDYQKMFGSIAKWVHEVATPQDLAWAAFKALRVATSGTPGPVVLVVPEDVQQACVPQPDWVAVPASPAQPAPATLERLQALLAAARKPLIIAGGAFNAPGGREALRQLAERHGIPVAVSFRQHDLFPNTHPLYAGDLDLATQPAQVAAFDSSDLILALGTRLGDITTQGYTFPAYPRPSQTLVHCHADAHFVNQHFAADVGVIADPVATAQALAALPPAGRAGREDWAASLRAIRERAADWPDPKADDGVPFVSVVRALAEQAPADLMVCLDAGTFAAPVYRHFPFAYPQRLMASQSGAMGYGTPAAIAAQLRHPQSKVVCLVGDGGFMMTGNEMMAAAERGLPVFFIVSNNNCYGSIRLHQARTYPGRHAGTNLASPDFTMMARAFGMQTEHVTRPDQVAAAVARGLASTAPYFLEVKTSLAAILPEGVDSAAGVDLLGRGQPAPHSR</sequence>
<dbReference type="FunFam" id="3.40.50.970:FF:000007">
    <property type="entry name" value="Acetolactate synthase"/>
    <property type="match status" value="1"/>
</dbReference>
<keyword evidence="2 3" id="KW-0786">Thiamine pyrophosphate</keyword>
<dbReference type="InterPro" id="IPR012000">
    <property type="entry name" value="Thiamin_PyroP_enz_cen_dom"/>
</dbReference>
<dbReference type="CDD" id="cd00568">
    <property type="entry name" value="TPP_enzymes"/>
    <property type="match status" value="1"/>
</dbReference>
<evidence type="ECO:0000313" key="8">
    <source>
        <dbReference type="Proteomes" id="UP000494117"/>
    </source>
</evidence>
<gene>
    <name evidence="7" type="primary">ilvG_2</name>
    <name evidence="7" type="ORF">LMG26858_01530</name>
</gene>
<dbReference type="Gene3D" id="3.40.50.1220">
    <property type="entry name" value="TPP-binding domain"/>
    <property type="match status" value="1"/>
</dbReference>
<dbReference type="CDD" id="cd07035">
    <property type="entry name" value="TPP_PYR_POX_like"/>
    <property type="match status" value="1"/>
</dbReference>
<evidence type="ECO:0000256" key="3">
    <source>
        <dbReference type="RuleBase" id="RU362132"/>
    </source>
</evidence>
<keyword evidence="7" id="KW-0808">Transferase</keyword>
<dbReference type="Pfam" id="PF02775">
    <property type="entry name" value="TPP_enzyme_C"/>
    <property type="match status" value="1"/>
</dbReference>
<evidence type="ECO:0000259" key="6">
    <source>
        <dbReference type="Pfam" id="PF02776"/>
    </source>
</evidence>
<dbReference type="NCBIfam" id="NF006052">
    <property type="entry name" value="PRK08199.1"/>
    <property type="match status" value="1"/>
</dbReference>